<accession>A0A964E428</accession>
<dbReference type="Pfam" id="PF11765">
    <property type="entry name" value="Hyphal_reg_CWP"/>
    <property type="match status" value="1"/>
</dbReference>
<dbReference type="RefSeq" id="WP_227307702.1">
    <property type="nucleotide sequence ID" value="NZ_JAESVA010000004.1"/>
</dbReference>
<evidence type="ECO:0000259" key="3">
    <source>
        <dbReference type="Pfam" id="PF11765"/>
    </source>
</evidence>
<dbReference type="InterPro" id="IPR028992">
    <property type="entry name" value="Hedgehog/Intein_dom"/>
</dbReference>
<comment type="caution">
    <text evidence="5">The sequence shown here is derived from an EMBL/GenBank/DDBJ whole genome shotgun (WGS) entry which is preliminary data.</text>
</comment>
<keyword evidence="6" id="KW-1185">Reference proteome</keyword>
<evidence type="ECO:0000256" key="1">
    <source>
        <dbReference type="ARBA" id="ARBA00022729"/>
    </source>
</evidence>
<dbReference type="SUPFAM" id="SSF51294">
    <property type="entry name" value="Hedgehog/intein (Hint) domain"/>
    <property type="match status" value="1"/>
</dbReference>
<protein>
    <submittedName>
        <fullName evidence="5">Hint domain-containing protein</fullName>
    </submittedName>
</protein>
<keyword evidence="1" id="KW-0732">Signal</keyword>
<dbReference type="InterPro" id="IPR021031">
    <property type="entry name" value="Hyphal-reg_cell_wall_N"/>
</dbReference>
<dbReference type="Pfam" id="PF13403">
    <property type="entry name" value="Hint_2"/>
    <property type="match status" value="1"/>
</dbReference>
<feature type="domain" description="Hyphally-regulated cell wall protein N-terminal" evidence="3">
    <location>
        <begin position="102"/>
        <end position="324"/>
    </location>
</feature>
<keyword evidence="2" id="KW-0325">Glycoprotein</keyword>
<evidence type="ECO:0000256" key="2">
    <source>
        <dbReference type="ARBA" id="ARBA00023180"/>
    </source>
</evidence>
<dbReference type="InterPro" id="IPR036844">
    <property type="entry name" value="Hint_dom_sf"/>
</dbReference>
<gene>
    <name evidence="5" type="ORF">ACELLULO517_12340</name>
</gene>
<name>A0A964E428_9PROT</name>
<dbReference type="Proteomes" id="UP000721844">
    <property type="component" value="Unassembled WGS sequence"/>
</dbReference>
<evidence type="ECO:0000259" key="4">
    <source>
        <dbReference type="Pfam" id="PF13403"/>
    </source>
</evidence>
<dbReference type="EMBL" id="JAESVA010000004">
    <property type="protein sequence ID" value="MCB8881026.1"/>
    <property type="molecule type" value="Genomic_DNA"/>
</dbReference>
<dbReference type="AlphaFoldDB" id="A0A964E428"/>
<reference evidence="5 6" key="1">
    <citation type="journal article" date="2021" name="Microorganisms">
        <title>Acidisoma silvae sp. nov. and Acidisomacellulosilytica sp. nov., Two Acidophilic Bacteria Isolated from Decaying Wood, Hydrolyzing Cellulose and Producing Poly-3-hydroxybutyrate.</title>
        <authorList>
            <person name="Mieszkin S."/>
            <person name="Pouder E."/>
            <person name="Uroz S."/>
            <person name="Simon-Colin C."/>
            <person name="Alain K."/>
        </authorList>
    </citation>
    <scope>NUCLEOTIDE SEQUENCE [LARGE SCALE GENOMIC DNA]</scope>
    <source>
        <strain evidence="5 6">HW T5.17</strain>
    </source>
</reference>
<evidence type="ECO:0000313" key="5">
    <source>
        <dbReference type="EMBL" id="MCB8881026.1"/>
    </source>
</evidence>
<feature type="domain" description="Hedgehog/Intein (Hint)" evidence="4">
    <location>
        <begin position="331"/>
        <end position="468"/>
    </location>
</feature>
<proteinExistence type="predicted"/>
<feature type="non-terminal residue" evidence="5">
    <location>
        <position position="1"/>
    </location>
</feature>
<sequence>NYGTLANATLVLDGGTLGLDVSTFQADTIEGVLTIGDGDTVVVQGGFSITGIDGTSPGTIALTGADSTLEVADAETLNATTITIGNADDVSTLQVDSTLTLGSGSVIQTTSGFVSDAITGAGSVINNGAIVADAAAGTLIIGTTDFTNDGLLSVASGADLQIQPFDAFINAGTLSVASGSLATIESVNTFSNTGAIVVNGGSLQVFADLQGSGGVTSLSDGAQVELGASAAAGQDIQFLDGTDSLVLDDAADFASTVAGFQQGDSIVLTGFGGASETYADGVVTITQSSSVLGIPITTVATIQMEGDYTANDFSTTTDASGDLILTVDVLPCFAAGTRIMTAEGEVAVEALKAGDRVVTVTTGKRRMRPIVWVGHRAVDISRHPAPEKVRPVRVQRGAFAPNLPARDLLLSPDHAIYAEGVLVPVKYLINGTTIRVDETAQHVVYHHVQLAQHEILLSEGLRTESYLESGGRGMFANGGQPIVLHADFSHIAWDVLGCAPLKVTGSEVERIKAHLAKRAKPARAVRGKSKSLRASSGC</sequence>
<organism evidence="5 6">
    <name type="scientific">Acidisoma cellulosilyticum</name>
    <dbReference type="NCBI Taxonomy" id="2802395"/>
    <lineage>
        <taxon>Bacteria</taxon>
        <taxon>Pseudomonadati</taxon>
        <taxon>Pseudomonadota</taxon>
        <taxon>Alphaproteobacteria</taxon>
        <taxon>Acetobacterales</taxon>
        <taxon>Acidocellaceae</taxon>
        <taxon>Acidisoma</taxon>
    </lineage>
</organism>
<dbReference type="Gene3D" id="2.170.16.10">
    <property type="entry name" value="Hedgehog/Intein (Hint) domain"/>
    <property type="match status" value="1"/>
</dbReference>
<evidence type="ECO:0000313" key="6">
    <source>
        <dbReference type="Proteomes" id="UP000721844"/>
    </source>
</evidence>